<dbReference type="Pfam" id="PF01402">
    <property type="entry name" value="RHH_1"/>
    <property type="match status" value="1"/>
</dbReference>
<protein>
    <submittedName>
        <fullName evidence="3">Ribbon-helix-helix protein, CopG family</fullName>
    </submittedName>
</protein>
<gene>
    <name evidence="3" type="ORF">E4U03_03790</name>
</gene>
<name>A0A4Y9F6I1_9MICC</name>
<dbReference type="GO" id="GO:0006355">
    <property type="term" value="P:regulation of DNA-templated transcription"/>
    <property type="evidence" value="ECO:0007669"/>
    <property type="project" value="InterPro"/>
</dbReference>
<comment type="caution">
    <text evidence="3">The sequence shown here is derived from an EMBL/GenBank/DDBJ whole genome shotgun (WGS) entry which is preliminary data.</text>
</comment>
<feature type="domain" description="Ribbon-helix-helix protein CopG" evidence="2">
    <location>
        <begin position="73"/>
        <end position="108"/>
    </location>
</feature>
<reference evidence="3 4" key="1">
    <citation type="submission" date="2019-03" db="EMBL/GenBank/DDBJ databases">
        <title>Diversity of the mouse oral microbiome.</title>
        <authorList>
            <person name="Joseph S."/>
            <person name="Aduse-Opoku J."/>
            <person name="Curtis M."/>
            <person name="Wade W."/>
            <person name="Hashim A."/>
        </authorList>
    </citation>
    <scope>NUCLEOTIDE SEQUENCE [LARGE SCALE GENOMIC DNA]</scope>
    <source>
        <strain evidence="4">irhom_31</strain>
    </source>
</reference>
<organism evidence="3 4">
    <name type="scientific">Rothia nasimurium</name>
    <dbReference type="NCBI Taxonomy" id="85336"/>
    <lineage>
        <taxon>Bacteria</taxon>
        <taxon>Bacillati</taxon>
        <taxon>Actinomycetota</taxon>
        <taxon>Actinomycetes</taxon>
        <taxon>Micrococcales</taxon>
        <taxon>Micrococcaceae</taxon>
        <taxon>Rothia</taxon>
    </lineage>
</organism>
<dbReference type="OrthoDB" id="3579043at2"/>
<dbReference type="Proteomes" id="UP000297951">
    <property type="component" value="Unassembled WGS sequence"/>
</dbReference>
<evidence type="ECO:0000313" key="4">
    <source>
        <dbReference type="Proteomes" id="UP000297951"/>
    </source>
</evidence>
<accession>A0A4Y9F6I1</accession>
<sequence length="110" mass="12497">MEDKMTRKDIEAEAERFAAWAESDDFFEAFSTARIIERTEDTSPKAQELMAALKRGRPAHTTDSVPKGSSPVLQLRVPEELKELLRQRSAQEKKTQSEIARDALAQYLMA</sequence>
<dbReference type="InterPro" id="IPR002145">
    <property type="entry name" value="CopG"/>
</dbReference>
<proteinExistence type="predicted"/>
<dbReference type="RefSeq" id="WP_135011662.1">
    <property type="nucleotide sequence ID" value="NZ_JADGLK010000009.1"/>
</dbReference>
<evidence type="ECO:0000256" key="1">
    <source>
        <dbReference type="SAM" id="MobiDB-lite"/>
    </source>
</evidence>
<dbReference type="AlphaFoldDB" id="A0A4Y9F6I1"/>
<dbReference type="EMBL" id="SPQC01000009">
    <property type="protein sequence ID" value="TFU23257.1"/>
    <property type="molecule type" value="Genomic_DNA"/>
</dbReference>
<evidence type="ECO:0000313" key="3">
    <source>
        <dbReference type="EMBL" id="TFU23257.1"/>
    </source>
</evidence>
<evidence type="ECO:0000259" key="2">
    <source>
        <dbReference type="Pfam" id="PF01402"/>
    </source>
</evidence>
<feature type="region of interest" description="Disordered" evidence="1">
    <location>
        <begin position="54"/>
        <end position="73"/>
    </location>
</feature>